<name>A0A8H7D011_9AGAR</name>
<gene>
    <name evidence="3" type="ORF">MVEN_01130700</name>
</gene>
<dbReference type="AlphaFoldDB" id="A0A8H7D011"/>
<sequence length="124" mass="14778">MTSDPYPGYYTFALDVFHQLHCLDTLRKELHPGRNYTRAPDFHIRHFIGAIRQALMCSVDVTSVVWQWWDELKSVEQRDDVVHVCRDYDRICDWASQRTYPPEDFDETLYVVDDWYLDNENGGT</sequence>
<comment type="pathway">
    <text evidence="1">Mycotoxin biosynthesis.</text>
</comment>
<dbReference type="Pfam" id="PF11807">
    <property type="entry name" value="UstYa"/>
    <property type="match status" value="1"/>
</dbReference>
<comment type="caution">
    <text evidence="3">The sequence shown here is derived from an EMBL/GenBank/DDBJ whole genome shotgun (WGS) entry which is preliminary data.</text>
</comment>
<reference evidence="3" key="1">
    <citation type="submission" date="2020-05" db="EMBL/GenBank/DDBJ databases">
        <title>Mycena genomes resolve the evolution of fungal bioluminescence.</title>
        <authorList>
            <person name="Tsai I.J."/>
        </authorList>
    </citation>
    <scope>NUCLEOTIDE SEQUENCE</scope>
    <source>
        <strain evidence="3">CCC161011</strain>
    </source>
</reference>
<organism evidence="3 4">
    <name type="scientific">Mycena venus</name>
    <dbReference type="NCBI Taxonomy" id="2733690"/>
    <lineage>
        <taxon>Eukaryota</taxon>
        <taxon>Fungi</taxon>
        <taxon>Dikarya</taxon>
        <taxon>Basidiomycota</taxon>
        <taxon>Agaricomycotina</taxon>
        <taxon>Agaricomycetes</taxon>
        <taxon>Agaricomycetidae</taxon>
        <taxon>Agaricales</taxon>
        <taxon>Marasmiineae</taxon>
        <taxon>Mycenaceae</taxon>
        <taxon>Mycena</taxon>
    </lineage>
</organism>
<comment type="similarity">
    <text evidence="2">Belongs to the ustYa family.</text>
</comment>
<dbReference type="GO" id="GO:0043386">
    <property type="term" value="P:mycotoxin biosynthetic process"/>
    <property type="evidence" value="ECO:0007669"/>
    <property type="project" value="InterPro"/>
</dbReference>
<keyword evidence="4" id="KW-1185">Reference proteome</keyword>
<protein>
    <submittedName>
        <fullName evidence="3">Uncharacterized protein</fullName>
    </submittedName>
</protein>
<dbReference type="PANTHER" id="PTHR33365:SF4">
    <property type="entry name" value="CYCLOCHLOROTINE BIOSYNTHESIS PROTEIN O"/>
    <property type="match status" value="1"/>
</dbReference>
<dbReference type="OrthoDB" id="3687641at2759"/>
<dbReference type="InterPro" id="IPR021765">
    <property type="entry name" value="UstYa-like"/>
</dbReference>
<evidence type="ECO:0000256" key="1">
    <source>
        <dbReference type="ARBA" id="ARBA00004685"/>
    </source>
</evidence>
<dbReference type="PANTHER" id="PTHR33365">
    <property type="entry name" value="YALI0B05434P"/>
    <property type="match status" value="1"/>
</dbReference>
<evidence type="ECO:0000313" key="4">
    <source>
        <dbReference type="Proteomes" id="UP000620124"/>
    </source>
</evidence>
<evidence type="ECO:0000313" key="3">
    <source>
        <dbReference type="EMBL" id="KAF7354417.1"/>
    </source>
</evidence>
<proteinExistence type="inferred from homology"/>
<dbReference type="EMBL" id="JACAZI010000008">
    <property type="protein sequence ID" value="KAF7354417.1"/>
    <property type="molecule type" value="Genomic_DNA"/>
</dbReference>
<dbReference type="Proteomes" id="UP000620124">
    <property type="component" value="Unassembled WGS sequence"/>
</dbReference>
<accession>A0A8H7D011</accession>
<evidence type="ECO:0000256" key="2">
    <source>
        <dbReference type="ARBA" id="ARBA00035112"/>
    </source>
</evidence>